<sequence length="245" mass="27494">MSEANKFKPLALPPQLTLGDFNQFIQEILELVGPKYVEVISSTDQIDDGSYMNPTHTHDPHHIMQQDYFLASAIVAPRNVTDVQILEVNVEGAYCLVEPDHWMMHCGMEVILPSGELLQTGMGALPGPRHTETMEARPEDQPWNKTAQLFPYGFGPYIDGLFSQSNMGIVTKIGMWLMPNPGGYQSYLITLPRDDNLKQAVDIIRPLRLGRPLQQNVLTIRHIILDAVVLGNKRSYSSKIEPLSN</sequence>
<name>A0A7H8R8S1_TALRU</name>
<dbReference type="RefSeq" id="XP_035348840.1">
    <property type="nucleotide sequence ID" value="XM_035492947.1"/>
</dbReference>
<dbReference type="Gene3D" id="3.30.465.10">
    <property type="match status" value="1"/>
</dbReference>
<dbReference type="AlphaFoldDB" id="A0A7H8R8S1"/>
<keyword evidence="2" id="KW-1185">Reference proteome</keyword>
<dbReference type="GO" id="GO:0050660">
    <property type="term" value="F:flavin adenine dinucleotide binding"/>
    <property type="evidence" value="ECO:0007669"/>
    <property type="project" value="InterPro"/>
</dbReference>
<proteinExistence type="predicted"/>
<protein>
    <submittedName>
        <fullName evidence="1">Uncharacterized protein</fullName>
    </submittedName>
</protein>
<gene>
    <name evidence="1" type="ORF">TRUGW13939_09827</name>
</gene>
<dbReference type="InterPro" id="IPR016169">
    <property type="entry name" value="FAD-bd_PCMH_sub2"/>
</dbReference>
<reference evidence="2" key="1">
    <citation type="submission" date="2020-06" db="EMBL/GenBank/DDBJ databases">
        <title>A chromosome-scale genome assembly of Talaromyces rugulosus W13939.</title>
        <authorList>
            <person name="Wang B."/>
            <person name="Guo L."/>
            <person name="Ye K."/>
            <person name="Wang L."/>
        </authorList>
    </citation>
    <scope>NUCLEOTIDE SEQUENCE [LARGE SCALE GENOMIC DNA]</scope>
    <source>
        <strain evidence="2">W13939</strain>
    </source>
</reference>
<dbReference type="EMBL" id="CP055902">
    <property type="protein sequence ID" value="QKX62666.1"/>
    <property type="molecule type" value="Genomic_DNA"/>
</dbReference>
<dbReference type="GeneID" id="55997310"/>
<dbReference type="Gene3D" id="3.30.43.10">
    <property type="entry name" value="Uridine Diphospho-n-acetylenolpyruvylglucosamine Reductase, domain 2"/>
    <property type="match status" value="1"/>
</dbReference>
<evidence type="ECO:0000313" key="1">
    <source>
        <dbReference type="EMBL" id="QKX62666.1"/>
    </source>
</evidence>
<dbReference type="OrthoDB" id="5332616at2759"/>
<dbReference type="InterPro" id="IPR016170">
    <property type="entry name" value="Cytok_DH_C_sf"/>
</dbReference>
<accession>A0A7H8R8S1</accession>
<dbReference type="KEGG" id="trg:TRUGW13939_09827"/>
<dbReference type="Proteomes" id="UP000509510">
    <property type="component" value="Chromosome V"/>
</dbReference>
<organism evidence="1 2">
    <name type="scientific">Talaromyces rugulosus</name>
    <name type="common">Penicillium rugulosum</name>
    <dbReference type="NCBI Taxonomy" id="121627"/>
    <lineage>
        <taxon>Eukaryota</taxon>
        <taxon>Fungi</taxon>
        <taxon>Dikarya</taxon>
        <taxon>Ascomycota</taxon>
        <taxon>Pezizomycotina</taxon>
        <taxon>Eurotiomycetes</taxon>
        <taxon>Eurotiomycetidae</taxon>
        <taxon>Eurotiales</taxon>
        <taxon>Trichocomaceae</taxon>
        <taxon>Talaromyces</taxon>
        <taxon>Talaromyces sect. Islandici</taxon>
    </lineage>
</organism>
<dbReference type="SUPFAM" id="SSF56176">
    <property type="entry name" value="FAD-binding/transporter-associated domain-like"/>
    <property type="match status" value="1"/>
</dbReference>
<evidence type="ECO:0000313" key="2">
    <source>
        <dbReference type="Proteomes" id="UP000509510"/>
    </source>
</evidence>
<dbReference type="Gene3D" id="3.40.462.10">
    <property type="entry name" value="FAD-linked oxidases, C-terminal domain"/>
    <property type="match status" value="1"/>
</dbReference>
<dbReference type="InterPro" id="IPR036318">
    <property type="entry name" value="FAD-bd_PCMH-like_sf"/>
</dbReference>
<dbReference type="InterPro" id="IPR016167">
    <property type="entry name" value="FAD-bd_PCMH_sub1"/>
</dbReference>